<feature type="compositionally biased region" description="Basic and acidic residues" evidence="3">
    <location>
        <begin position="560"/>
        <end position="575"/>
    </location>
</feature>
<dbReference type="KEGG" id="ela:UCREL1_5270"/>
<dbReference type="AlphaFoldDB" id="M7TLX9"/>
<dbReference type="Proteomes" id="UP000012174">
    <property type="component" value="Unassembled WGS sequence"/>
</dbReference>
<evidence type="ECO:0000256" key="1">
    <source>
        <dbReference type="ARBA" id="ARBA00004123"/>
    </source>
</evidence>
<evidence type="ECO:0000313" key="5">
    <source>
        <dbReference type="Proteomes" id="UP000012174"/>
    </source>
</evidence>
<comment type="subcellular location">
    <subcellularLocation>
        <location evidence="1">Nucleus</location>
    </subcellularLocation>
</comment>
<dbReference type="Pfam" id="PF11951">
    <property type="entry name" value="Fungal_trans_2"/>
    <property type="match status" value="1"/>
</dbReference>
<dbReference type="InterPro" id="IPR021858">
    <property type="entry name" value="Fun_TF"/>
</dbReference>
<name>M7TLX9_EUTLA</name>
<keyword evidence="2" id="KW-0539">Nucleus</keyword>
<protein>
    <submittedName>
        <fullName evidence="4">Putative c6 zinc finger domain protein</fullName>
    </submittedName>
</protein>
<feature type="compositionally biased region" description="Low complexity" evidence="3">
    <location>
        <begin position="576"/>
        <end position="586"/>
    </location>
</feature>
<dbReference type="OMA" id="RSHMQGA"/>
<organism evidence="4 5">
    <name type="scientific">Eutypa lata (strain UCR-EL1)</name>
    <name type="common">Grapevine dieback disease fungus</name>
    <name type="synonym">Eutypa armeniacae</name>
    <dbReference type="NCBI Taxonomy" id="1287681"/>
    <lineage>
        <taxon>Eukaryota</taxon>
        <taxon>Fungi</taxon>
        <taxon>Dikarya</taxon>
        <taxon>Ascomycota</taxon>
        <taxon>Pezizomycotina</taxon>
        <taxon>Sordariomycetes</taxon>
        <taxon>Xylariomycetidae</taxon>
        <taxon>Xylariales</taxon>
        <taxon>Diatrypaceae</taxon>
        <taxon>Eutypa</taxon>
    </lineage>
</organism>
<feature type="compositionally biased region" description="Acidic residues" evidence="3">
    <location>
        <begin position="538"/>
        <end position="548"/>
    </location>
</feature>
<dbReference type="OrthoDB" id="5126878at2759"/>
<gene>
    <name evidence="4" type="ORF">UCREL1_5270</name>
</gene>
<dbReference type="PANTHER" id="PTHR37534">
    <property type="entry name" value="TRANSCRIPTIONAL ACTIVATOR PROTEIN UGA3"/>
    <property type="match status" value="1"/>
</dbReference>
<sequence length="624" mass="68113">MTRSGPEYPELFFDDYTAGMVQPAAHTTMLSPAMEDSFWQDWALAEVLRTDGQQLQLFGASPALQELGSSPAESVMLGGLNPGLVDNQLICPRLSPSPLTLANPINKSFLFLEDADYYRQLLEGQVKGLATILPIRDLIIEEGLSTPYLYSAALAISALTLSWSDTQSIAKKHALRHYTVSLNGLRDAFPENNPKSFQNASLNELLSWFLTRLLLANFDLNWGSLAAWRAHLRAAGKVLSAWHGRFSRSAAGRKLAHAFARMALLVELQNEEHAVTRQRTMNPALADELSAMLERSDAPRDRLLHLIRQVTQVEIRCRSQPGLDTKCALEMGSLEVQLAAWQRSLPASELPVDTGVQDPIAFASSAAAADYLACMPVVSTCSSGSGNGNGSGLHITPLTFPSSTDPYTAAVNYAHFLCARMRARTRYLEGAPGGRVTPRDTETTVLHICRIAAGVAPMGCAQADAFGHGMMPAVVGAYRWTTNPQIQAWIEGWLRGYPVREGIWNVCQTRRLIAWLDVERQRRRRTDQGWDIIAARIEEEDEDGDGDGADGGGGRGSKGQSEDKVWETVTRRGSESESSCGSLDDLSVSKSGIKGASGDTTTPFRVIVHSKMSGSWTTDYCVVP</sequence>
<dbReference type="GO" id="GO:0005634">
    <property type="term" value="C:nucleus"/>
    <property type="evidence" value="ECO:0007669"/>
    <property type="project" value="UniProtKB-SubCell"/>
</dbReference>
<dbReference type="STRING" id="1287681.M7TLX9"/>
<accession>M7TLX9</accession>
<dbReference type="eggNOG" id="ENOG502SKZK">
    <property type="taxonomic scope" value="Eukaryota"/>
</dbReference>
<evidence type="ECO:0000313" key="4">
    <source>
        <dbReference type="EMBL" id="EMR67730.1"/>
    </source>
</evidence>
<dbReference type="PANTHER" id="PTHR37534:SF46">
    <property type="entry name" value="ZN(II)2CYS6 TRANSCRIPTION FACTOR (EUROFUNG)"/>
    <property type="match status" value="1"/>
</dbReference>
<keyword evidence="5" id="KW-1185">Reference proteome</keyword>
<reference evidence="5" key="1">
    <citation type="journal article" date="2013" name="Genome Announc.">
        <title>Draft genome sequence of the grapevine dieback fungus Eutypa lata UCR-EL1.</title>
        <authorList>
            <person name="Blanco-Ulate B."/>
            <person name="Rolshausen P.E."/>
            <person name="Cantu D."/>
        </authorList>
    </citation>
    <scope>NUCLEOTIDE SEQUENCE [LARGE SCALE GENOMIC DNA]</scope>
    <source>
        <strain evidence="5">UCR-EL1</strain>
    </source>
</reference>
<proteinExistence type="predicted"/>
<dbReference type="EMBL" id="KB706370">
    <property type="protein sequence ID" value="EMR67730.1"/>
    <property type="molecule type" value="Genomic_DNA"/>
</dbReference>
<evidence type="ECO:0000256" key="3">
    <source>
        <dbReference type="SAM" id="MobiDB-lite"/>
    </source>
</evidence>
<dbReference type="HOGENOM" id="CLU_438063_0_0_1"/>
<feature type="region of interest" description="Disordered" evidence="3">
    <location>
        <begin position="536"/>
        <end position="601"/>
    </location>
</feature>
<evidence type="ECO:0000256" key="2">
    <source>
        <dbReference type="ARBA" id="ARBA00023242"/>
    </source>
</evidence>